<dbReference type="EMBL" id="HBHW01013354">
    <property type="protein sequence ID" value="CAE0042464.1"/>
    <property type="molecule type" value="Transcribed_RNA"/>
</dbReference>
<dbReference type="CDD" id="cd11660">
    <property type="entry name" value="SANT_TRF"/>
    <property type="match status" value="1"/>
</dbReference>
<feature type="compositionally biased region" description="Polar residues" evidence="2">
    <location>
        <begin position="45"/>
        <end position="62"/>
    </location>
</feature>
<dbReference type="InterPro" id="IPR009057">
    <property type="entry name" value="Homeodomain-like_sf"/>
</dbReference>
<accession>A0A7S2ZJS5</accession>
<dbReference type="Gene3D" id="1.10.246.220">
    <property type="match status" value="1"/>
</dbReference>
<name>A0A7S2ZJS5_9RHOD</name>
<feature type="region of interest" description="Disordered" evidence="2">
    <location>
        <begin position="45"/>
        <end position="88"/>
    </location>
</feature>
<evidence type="ECO:0000259" key="4">
    <source>
        <dbReference type="PROSITE" id="PS51294"/>
    </source>
</evidence>
<reference evidence="5" key="1">
    <citation type="submission" date="2021-01" db="EMBL/GenBank/DDBJ databases">
        <authorList>
            <person name="Corre E."/>
            <person name="Pelletier E."/>
            <person name="Niang G."/>
            <person name="Scheremetjew M."/>
            <person name="Finn R."/>
            <person name="Kale V."/>
            <person name="Holt S."/>
            <person name="Cochrane G."/>
            <person name="Meng A."/>
            <person name="Brown T."/>
            <person name="Cohen L."/>
        </authorList>
    </citation>
    <scope>NUCLEOTIDE SEQUENCE</scope>
    <source>
        <strain evidence="5">CCMP 769</strain>
    </source>
</reference>
<feature type="domain" description="Myb-like" evidence="3">
    <location>
        <begin position="146"/>
        <end position="200"/>
    </location>
</feature>
<keyword evidence="1" id="KW-0539">Nucleus</keyword>
<proteinExistence type="predicted"/>
<dbReference type="AlphaFoldDB" id="A0A7S2ZJS5"/>
<evidence type="ECO:0000259" key="3">
    <source>
        <dbReference type="PROSITE" id="PS50090"/>
    </source>
</evidence>
<dbReference type="SMART" id="SM00717">
    <property type="entry name" value="SANT"/>
    <property type="match status" value="1"/>
</dbReference>
<evidence type="ECO:0008006" key="6">
    <source>
        <dbReference type="Google" id="ProtNLM"/>
    </source>
</evidence>
<dbReference type="PANTHER" id="PTHR46734:SF1">
    <property type="entry name" value="TELOMERIC REPEAT-BINDING FACTOR 1"/>
    <property type="match status" value="1"/>
</dbReference>
<dbReference type="InterPro" id="IPR052450">
    <property type="entry name" value="TRBD-Containing_Protein"/>
</dbReference>
<evidence type="ECO:0000313" key="5">
    <source>
        <dbReference type="EMBL" id="CAE0042464.1"/>
    </source>
</evidence>
<dbReference type="SUPFAM" id="SSF46689">
    <property type="entry name" value="Homeodomain-like"/>
    <property type="match status" value="1"/>
</dbReference>
<gene>
    <name evidence="5" type="ORF">RMAR00112_LOCUS10429</name>
</gene>
<dbReference type="PROSITE" id="PS50090">
    <property type="entry name" value="MYB_LIKE"/>
    <property type="match status" value="1"/>
</dbReference>
<evidence type="ECO:0000256" key="1">
    <source>
        <dbReference type="ARBA" id="ARBA00023242"/>
    </source>
</evidence>
<organism evidence="5">
    <name type="scientific">Rhodosorus marinus</name>
    <dbReference type="NCBI Taxonomy" id="101924"/>
    <lineage>
        <taxon>Eukaryota</taxon>
        <taxon>Rhodophyta</taxon>
        <taxon>Stylonematophyceae</taxon>
        <taxon>Stylonematales</taxon>
        <taxon>Stylonemataceae</taxon>
        <taxon>Rhodosorus</taxon>
    </lineage>
</organism>
<dbReference type="PROSITE" id="PS51294">
    <property type="entry name" value="HTH_MYB"/>
    <property type="match status" value="1"/>
</dbReference>
<dbReference type="Pfam" id="PF00249">
    <property type="entry name" value="Myb_DNA-binding"/>
    <property type="match status" value="1"/>
</dbReference>
<evidence type="ECO:0000256" key="2">
    <source>
        <dbReference type="SAM" id="MobiDB-lite"/>
    </source>
</evidence>
<protein>
    <recommendedName>
        <fullName evidence="6">Myb-like domain-containing protein</fullName>
    </recommendedName>
</protein>
<sequence length="254" mass="28121">MMVRDWGAEHGSGRGGGGGLMTMDHGYQNGMSALEILCSVATHPAGSSSGADMRNENSSEGTLESLVPAETKSLPAARRPRTSMSGKKSHGELSLAIRLTICNRNTEFVCDTMLFIGAELQAQRSIQHVKRIVSASTSPSAGPRSSRRQSYTRFSQEEERYLAEGVSQFGVGSWKKILMSFPFHGKRTPVDLKDKYRNMTRMRLKHKRLPKKTLDQVDHESEVSNNCEEHEECRGTAARTPQVLQARAMDLKAH</sequence>
<feature type="domain" description="HTH myb-type" evidence="4">
    <location>
        <begin position="153"/>
        <end position="204"/>
    </location>
</feature>
<dbReference type="InterPro" id="IPR017930">
    <property type="entry name" value="Myb_dom"/>
</dbReference>
<dbReference type="PANTHER" id="PTHR46734">
    <property type="entry name" value="TELOMERIC REPEAT-BINDING FACTOR 1 TERF1"/>
    <property type="match status" value="1"/>
</dbReference>
<dbReference type="InterPro" id="IPR001005">
    <property type="entry name" value="SANT/Myb"/>
</dbReference>